<dbReference type="Gene3D" id="3.40.50.2000">
    <property type="entry name" value="Glycogen Phosphorylase B"/>
    <property type="match status" value="2"/>
</dbReference>
<reference evidence="3 4" key="1">
    <citation type="journal article" date="2016" name="Nat. Commun.">
        <title>Thousands of microbial genomes shed light on interconnected biogeochemical processes in an aquifer system.</title>
        <authorList>
            <person name="Anantharaman K."/>
            <person name="Brown C.T."/>
            <person name="Hug L.A."/>
            <person name="Sharon I."/>
            <person name="Castelle C.J."/>
            <person name="Probst A.J."/>
            <person name="Thomas B.C."/>
            <person name="Singh A."/>
            <person name="Wilkins M.J."/>
            <person name="Karaoz U."/>
            <person name="Brodie E.L."/>
            <person name="Williams K.H."/>
            <person name="Hubbard S.S."/>
            <person name="Banfield J.F."/>
        </authorList>
    </citation>
    <scope>NUCLEOTIDE SEQUENCE [LARGE SCALE GENOMIC DNA]</scope>
</reference>
<feature type="domain" description="Glycosyl transferase family 1" evidence="2">
    <location>
        <begin position="191"/>
        <end position="344"/>
    </location>
</feature>
<organism evidence="3 4">
    <name type="scientific">Candidatus Roizmanbacteria bacterium RIFCSPLOWO2_01_FULL_40_42</name>
    <dbReference type="NCBI Taxonomy" id="1802066"/>
    <lineage>
        <taxon>Bacteria</taxon>
        <taxon>Candidatus Roizmaniibacteriota</taxon>
    </lineage>
</organism>
<protein>
    <recommendedName>
        <fullName evidence="2">Glycosyl transferase family 1 domain-containing protein</fullName>
    </recommendedName>
</protein>
<evidence type="ECO:0000313" key="3">
    <source>
        <dbReference type="EMBL" id="OGK50573.1"/>
    </source>
</evidence>
<proteinExistence type="predicted"/>
<dbReference type="SUPFAM" id="SSF53756">
    <property type="entry name" value="UDP-Glycosyltransferase/glycogen phosphorylase"/>
    <property type="match status" value="1"/>
</dbReference>
<gene>
    <name evidence="3" type="ORF">A3B50_02205</name>
</gene>
<dbReference type="EMBL" id="MGAQ01000015">
    <property type="protein sequence ID" value="OGK50573.1"/>
    <property type="molecule type" value="Genomic_DNA"/>
</dbReference>
<keyword evidence="1" id="KW-0808">Transferase</keyword>
<dbReference type="GO" id="GO:0016757">
    <property type="term" value="F:glycosyltransferase activity"/>
    <property type="evidence" value="ECO:0007669"/>
    <property type="project" value="InterPro"/>
</dbReference>
<evidence type="ECO:0000259" key="2">
    <source>
        <dbReference type="Pfam" id="PF00534"/>
    </source>
</evidence>
<evidence type="ECO:0000313" key="4">
    <source>
        <dbReference type="Proteomes" id="UP000178558"/>
    </source>
</evidence>
<comment type="caution">
    <text evidence="3">The sequence shown here is derived from an EMBL/GenBank/DDBJ whole genome shotgun (WGS) entry which is preliminary data.</text>
</comment>
<dbReference type="Proteomes" id="UP000178558">
    <property type="component" value="Unassembled WGS sequence"/>
</dbReference>
<dbReference type="PANTHER" id="PTHR46401">
    <property type="entry name" value="GLYCOSYLTRANSFERASE WBBK-RELATED"/>
    <property type="match status" value="1"/>
</dbReference>
<accession>A0A1F7J4M9</accession>
<dbReference type="InterPro" id="IPR001296">
    <property type="entry name" value="Glyco_trans_1"/>
</dbReference>
<dbReference type="PANTHER" id="PTHR46401:SF2">
    <property type="entry name" value="GLYCOSYLTRANSFERASE WBBK-RELATED"/>
    <property type="match status" value="1"/>
</dbReference>
<sequence length="368" mass="42525">MKKKKVAIVYDWIDKWGGVERVLLSLRELFPNAQFFTSYVDLKKAQWASELPITSSFIQKLPSIVKRNRVLSSPFYPYAFESFDFSLYDLVISVSSSFAKGIVTSPNTLHILYLLTPTRFLWVNPEQYLTNSLFRRSARFYRMWDFAAAQRPDFIISISEAVKKRSRQYYKRSSEVIYPPFDTSYWTEIKNNKKKETKSEKFFLIVSRLEPYKNVELAINVFNKRGVPLVIVGQGTLEKKLKAIASPNIKFLKNISDSELVSLYRSAKALIISQEEDFGYVALEAQFFGLPVISLKKGGSLETVIEGKTGLFFDRPNEKSLADALERFERISYNLRRSTKTQGPEQVKQFDKANFSNNLLQFITSKTL</sequence>
<evidence type="ECO:0000256" key="1">
    <source>
        <dbReference type="ARBA" id="ARBA00022679"/>
    </source>
</evidence>
<dbReference type="Pfam" id="PF00534">
    <property type="entry name" value="Glycos_transf_1"/>
    <property type="match status" value="1"/>
</dbReference>
<name>A0A1F7J4M9_9BACT</name>
<dbReference type="AlphaFoldDB" id="A0A1F7J4M9"/>